<keyword evidence="2" id="KW-0378">Hydrolase</keyword>
<organism evidence="6 7">
    <name type="scientific">Pyrobaculum ferrireducens</name>
    <dbReference type="NCBI Taxonomy" id="1104324"/>
    <lineage>
        <taxon>Archaea</taxon>
        <taxon>Thermoproteota</taxon>
        <taxon>Thermoprotei</taxon>
        <taxon>Thermoproteales</taxon>
        <taxon>Thermoproteaceae</taxon>
        <taxon>Pyrobaculum</taxon>
    </lineage>
</organism>
<evidence type="ECO:0000313" key="6">
    <source>
        <dbReference type="EMBL" id="AET33543.1"/>
    </source>
</evidence>
<dbReference type="Proteomes" id="UP000005867">
    <property type="component" value="Chromosome"/>
</dbReference>
<dbReference type="GeneID" id="11596641"/>
<keyword evidence="1 3" id="KW-0479">Metal-binding</keyword>
<evidence type="ECO:0000259" key="5">
    <source>
        <dbReference type="Pfam" id="PF01321"/>
    </source>
</evidence>
<dbReference type="KEGG" id="pyr:P186_2151"/>
<evidence type="ECO:0000259" key="4">
    <source>
        <dbReference type="Pfam" id="PF00557"/>
    </source>
</evidence>
<evidence type="ECO:0000256" key="1">
    <source>
        <dbReference type="ARBA" id="ARBA00022723"/>
    </source>
</evidence>
<feature type="domain" description="Creatinase N-terminal" evidence="5">
    <location>
        <begin position="6"/>
        <end position="111"/>
    </location>
</feature>
<protein>
    <submittedName>
        <fullName evidence="6">Transcriptional regulator, Fis family</fullName>
    </submittedName>
</protein>
<gene>
    <name evidence="6" type="ORF">P186_2151</name>
</gene>
<dbReference type="eggNOG" id="arCOG01000">
    <property type="taxonomic scope" value="Archaea"/>
</dbReference>
<dbReference type="AlphaFoldDB" id="G7VAW5"/>
<dbReference type="HOGENOM" id="CLU_017266_4_0_2"/>
<sequence>MKNLEKLVKAFSEKYDYLVLTRGPNLAYAVGMPDAVGLVVELGTGHSTLYVSRLDYTRARNTARVDKVVAIASAEVPPRRPGEELVVAPGFADVVKKLGGRVASDSKELGVDVSGEIAELRAVKDEWELGVMKEALAITESVYMKLSQSRLVGLRERDVVALVYKWFLEEGADGVAFEPIVASGPNGAYPHYRFGERKISHGDYVVVDIGAKKGVYCSDMTRTFTLGGGPVLRDAMYAVYEAVKAAEKVAREGAPAAEVDKAARGVIEEYGFAPYFIHSTGHGVGVEVHEPPRLYLTSRDILKKGYVVTIEPGVYIEGVGGVRIEDMVYIDGGTVVLNKLPHIF</sequence>
<proteinExistence type="inferred from homology"/>
<name>G7VAW5_9CREN</name>
<dbReference type="GO" id="GO:0046872">
    <property type="term" value="F:metal ion binding"/>
    <property type="evidence" value="ECO:0007669"/>
    <property type="project" value="UniProtKB-KW"/>
</dbReference>
<dbReference type="Pfam" id="PF00557">
    <property type="entry name" value="Peptidase_M24"/>
    <property type="match status" value="1"/>
</dbReference>
<dbReference type="BioCyc" id="PSP1104324:GJSN-2101-MONOMER"/>
<dbReference type="GO" id="GO:0016787">
    <property type="term" value="F:hydrolase activity"/>
    <property type="evidence" value="ECO:0007669"/>
    <property type="project" value="UniProtKB-KW"/>
</dbReference>
<evidence type="ECO:0000256" key="2">
    <source>
        <dbReference type="ARBA" id="ARBA00022801"/>
    </source>
</evidence>
<dbReference type="Pfam" id="PF01321">
    <property type="entry name" value="Creatinase_N"/>
    <property type="match status" value="1"/>
</dbReference>
<dbReference type="RefSeq" id="WP_014289368.1">
    <property type="nucleotide sequence ID" value="NC_016645.1"/>
</dbReference>
<dbReference type="EMBL" id="CP003098">
    <property type="protein sequence ID" value="AET33543.1"/>
    <property type="molecule type" value="Genomic_DNA"/>
</dbReference>
<evidence type="ECO:0000313" key="7">
    <source>
        <dbReference type="Proteomes" id="UP000005867"/>
    </source>
</evidence>
<accession>G7VAW5</accession>
<comment type="similarity">
    <text evidence="3">Belongs to the peptidase M24B family.</text>
</comment>
<dbReference type="InterPro" id="IPR036005">
    <property type="entry name" value="Creatinase/aminopeptidase-like"/>
</dbReference>
<dbReference type="SUPFAM" id="SSF55920">
    <property type="entry name" value="Creatinase/aminopeptidase"/>
    <property type="match status" value="1"/>
</dbReference>
<reference evidence="6 7" key="1">
    <citation type="journal article" date="2012" name="J. Bacteriol.">
        <title>Complete genome sequence of strain 1860, a crenarchaeon of the genus pyrobaculum able to grow with various electron acceptors.</title>
        <authorList>
            <person name="Mardanov A.V."/>
            <person name="Gumerov V.M."/>
            <person name="Slobodkina G.B."/>
            <person name="Beletsky A.V."/>
            <person name="Bonch-Osmolovskaya E.A."/>
            <person name="Ravin N.V."/>
            <person name="Skryabin K.G."/>
        </authorList>
    </citation>
    <scope>NUCLEOTIDE SEQUENCE [LARGE SCALE GENOMIC DNA]</scope>
    <source>
        <strain evidence="6 7">1860</strain>
    </source>
</reference>
<dbReference type="InterPro" id="IPR000587">
    <property type="entry name" value="Creatinase_N"/>
</dbReference>
<feature type="domain" description="Peptidase M24" evidence="4">
    <location>
        <begin position="132"/>
        <end position="330"/>
    </location>
</feature>
<dbReference type="InterPro" id="IPR050659">
    <property type="entry name" value="Peptidase_M24B"/>
</dbReference>
<dbReference type="STRING" id="1104324.P186_2151"/>
<dbReference type="Gene3D" id="3.90.230.10">
    <property type="entry name" value="Creatinase/methionine aminopeptidase superfamily"/>
    <property type="match status" value="1"/>
</dbReference>
<dbReference type="InterPro" id="IPR001131">
    <property type="entry name" value="Peptidase_M24B_aminopep-P_CS"/>
</dbReference>
<evidence type="ECO:0000256" key="3">
    <source>
        <dbReference type="RuleBase" id="RU000590"/>
    </source>
</evidence>
<dbReference type="OrthoDB" id="1346at2157"/>
<keyword evidence="7" id="KW-1185">Reference proteome</keyword>
<dbReference type="PANTHER" id="PTHR46112:SF2">
    <property type="entry name" value="XAA-PRO AMINOPEPTIDASE P-RELATED"/>
    <property type="match status" value="1"/>
</dbReference>
<dbReference type="PROSITE" id="PS00491">
    <property type="entry name" value="PROLINE_PEPTIDASE"/>
    <property type="match status" value="1"/>
</dbReference>
<dbReference type="InterPro" id="IPR000994">
    <property type="entry name" value="Pept_M24"/>
</dbReference>
<dbReference type="PANTHER" id="PTHR46112">
    <property type="entry name" value="AMINOPEPTIDASE"/>
    <property type="match status" value="1"/>
</dbReference>